<evidence type="ECO:0008006" key="5">
    <source>
        <dbReference type="Google" id="ProtNLM"/>
    </source>
</evidence>
<proteinExistence type="inferred from homology"/>
<dbReference type="PANTHER" id="PTHR31977:SF1">
    <property type="entry name" value="UPF0696 PROTEIN C11ORF68"/>
    <property type="match status" value="1"/>
</dbReference>
<dbReference type="PANTHER" id="PTHR31977">
    <property type="entry name" value="UPF0696 PROTEIN C11ORF68"/>
    <property type="match status" value="1"/>
</dbReference>
<organism evidence="3 4">
    <name type="scientific">Exophiala mesophila</name>
    <name type="common">Black yeast-like fungus</name>
    <dbReference type="NCBI Taxonomy" id="212818"/>
    <lineage>
        <taxon>Eukaryota</taxon>
        <taxon>Fungi</taxon>
        <taxon>Dikarya</taxon>
        <taxon>Ascomycota</taxon>
        <taxon>Pezizomycotina</taxon>
        <taxon>Eurotiomycetes</taxon>
        <taxon>Chaetothyriomycetidae</taxon>
        <taxon>Chaetothyriales</taxon>
        <taxon>Herpotrichiellaceae</taxon>
        <taxon>Exophiala</taxon>
    </lineage>
</organism>
<evidence type="ECO:0000313" key="3">
    <source>
        <dbReference type="EMBL" id="RVX74781.1"/>
    </source>
</evidence>
<name>A0A438NGC4_EXOME</name>
<reference evidence="3 4" key="1">
    <citation type="submission" date="2017-03" db="EMBL/GenBank/DDBJ databases">
        <title>Genomes of endolithic fungi from Antarctica.</title>
        <authorList>
            <person name="Coleine C."/>
            <person name="Masonjones S."/>
            <person name="Stajich J.E."/>
        </authorList>
    </citation>
    <scope>NUCLEOTIDE SEQUENCE [LARGE SCALE GENOMIC DNA]</scope>
    <source>
        <strain evidence="3 4">CCFEE 6314</strain>
    </source>
</reference>
<feature type="compositionally biased region" description="Basic and acidic residues" evidence="2">
    <location>
        <begin position="103"/>
        <end position="114"/>
    </location>
</feature>
<evidence type="ECO:0000313" key="4">
    <source>
        <dbReference type="Proteomes" id="UP000288859"/>
    </source>
</evidence>
<feature type="region of interest" description="Disordered" evidence="2">
    <location>
        <begin position="94"/>
        <end position="135"/>
    </location>
</feature>
<dbReference type="SUPFAM" id="SSF55418">
    <property type="entry name" value="eIF4e-like"/>
    <property type="match status" value="1"/>
</dbReference>
<dbReference type="Proteomes" id="UP000288859">
    <property type="component" value="Unassembled WGS sequence"/>
</dbReference>
<dbReference type="EMBL" id="NAJM01000003">
    <property type="protein sequence ID" value="RVX74781.1"/>
    <property type="molecule type" value="Genomic_DNA"/>
</dbReference>
<comment type="similarity">
    <text evidence="1">Belongs to the UPF0696 family.</text>
</comment>
<gene>
    <name evidence="3" type="ORF">B0A52_01058</name>
</gene>
<dbReference type="InterPro" id="IPR023398">
    <property type="entry name" value="TIF_eIF4e-like"/>
</dbReference>
<accession>A0A438NGC4</accession>
<dbReference type="VEuPathDB" id="FungiDB:PV10_00601"/>
<dbReference type="InterPro" id="IPR015034">
    <property type="entry name" value="Bles03"/>
</dbReference>
<protein>
    <recommendedName>
        <fullName evidence="5">DUF1917 domain-containing protein</fullName>
    </recommendedName>
</protein>
<evidence type="ECO:0000256" key="1">
    <source>
        <dbReference type="ARBA" id="ARBA00010568"/>
    </source>
</evidence>
<dbReference type="OrthoDB" id="10067381at2759"/>
<evidence type="ECO:0000256" key="2">
    <source>
        <dbReference type="SAM" id="MobiDB-lite"/>
    </source>
</evidence>
<dbReference type="Gene3D" id="3.30.760.10">
    <property type="entry name" value="RNA Cap, Translation Initiation Factor Eif4e"/>
    <property type="match status" value="1"/>
</dbReference>
<sequence length="385" mass="42658">MNEEDSLVAIPDDLLSDESDFVGNANVKSKYATYAAAYDPKRHWDINQWNIQVLAACSKEDQGIVRRKRGREPGDQGMLVASPPAKVAKLNSEGIPNTINTRPTRDMVMRDSSGRETSPMCLDTPATPPVACQAEPKKPQNYYEGIPTAKQLSETVPAFLKRLDPVTTQRTNGSSGSFIWIANPYPAPSPSHNQTDTGDVAGFKKAGFDILNAYRQRKEEVQASNPSRAPGAITRMLRQLRPQLEQDLIRVAKEHHVMHGKWMLFPETSDVGRVWAIVAHATWDGKLGVSAKVATDGAGSAGSGPQTQRLICIYTHDFSDQDDVRRVVQNMKTLGLLRDEGSNGGFMGTKTIYYKCDAYTHLDIDRGNEFKLKPSMYSSRDMLKK</sequence>
<comment type="caution">
    <text evidence="3">The sequence shown here is derived from an EMBL/GenBank/DDBJ whole genome shotgun (WGS) entry which is preliminary data.</text>
</comment>
<dbReference type="Pfam" id="PF08939">
    <property type="entry name" value="Bles03"/>
    <property type="match status" value="1"/>
</dbReference>
<dbReference type="AlphaFoldDB" id="A0A438NGC4"/>